<dbReference type="GO" id="GO:0033897">
    <property type="term" value="F:ribonuclease T2 activity"/>
    <property type="evidence" value="ECO:0007669"/>
    <property type="project" value="InterPro"/>
</dbReference>
<evidence type="ECO:0000256" key="4">
    <source>
        <dbReference type="ARBA" id="ARBA00022801"/>
    </source>
</evidence>
<evidence type="ECO:0000256" key="5">
    <source>
        <dbReference type="ARBA" id="ARBA00023239"/>
    </source>
</evidence>
<protein>
    <submittedName>
        <fullName evidence="8">S17-ribonuclease</fullName>
    </submittedName>
</protein>
<dbReference type="Gene3D" id="3.90.730.10">
    <property type="entry name" value="Ribonuclease T2-like"/>
    <property type="match status" value="1"/>
</dbReference>
<dbReference type="GO" id="GO:0006401">
    <property type="term" value="P:RNA catabolic process"/>
    <property type="evidence" value="ECO:0007669"/>
    <property type="project" value="TreeGrafter"/>
</dbReference>
<name>A0A7U3LQF0_9ROSI</name>
<dbReference type="AlphaFoldDB" id="A0A7U3LQF0"/>
<dbReference type="Pfam" id="PF00445">
    <property type="entry name" value="Ribonuclease_T2"/>
    <property type="match status" value="1"/>
</dbReference>
<proteinExistence type="inferred from homology"/>
<evidence type="ECO:0000256" key="1">
    <source>
        <dbReference type="ARBA" id="ARBA00007469"/>
    </source>
</evidence>
<evidence type="ECO:0000256" key="6">
    <source>
        <dbReference type="RuleBase" id="RU004328"/>
    </source>
</evidence>
<dbReference type="EMBL" id="LC575209">
    <property type="protein sequence ID" value="BCK86176.1"/>
    <property type="molecule type" value="Genomic_DNA"/>
</dbReference>
<keyword evidence="5" id="KW-0456">Lyase</keyword>
<dbReference type="InterPro" id="IPR036430">
    <property type="entry name" value="RNase_T2-like_sf"/>
</dbReference>
<dbReference type="PROSITE" id="PS00530">
    <property type="entry name" value="RNASE_T2_1"/>
    <property type="match status" value="1"/>
</dbReference>
<dbReference type="GO" id="GO:0016787">
    <property type="term" value="F:hydrolase activity"/>
    <property type="evidence" value="ECO:0007669"/>
    <property type="project" value="UniProtKB-KW"/>
</dbReference>
<keyword evidence="3" id="KW-0255">Endonuclease</keyword>
<dbReference type="InterPro" id="IPR001568">
    <property type="entry name" value="RNase_T2-like"/>
</dbReference>
<evidence type="ECO:0000256" key="3">
    <source>
        <dbReference type="ARBA" id="ARBA00022759"/>
    </source>
</evidence>
<dbReference type="SUPFAM" id="SSF55895">
    <property type="entry name" value="Ribonuclease Rh-like"/>
    <property type="match status" value="1"/>
</dbReference>
<reference evidence="8" key="1">
    <citation type="submission" date="2020-08" db="EMBL/GenBank/DDBJ databases">
        <title>Association of T2/S-RNase with self-incompatibility of Japanese citrus accessions.</title>
        <authorList>
            <person name="Honsho C."/>
            <person name="Ushijima K."/>
            <person name="Anraku M."/>
            <person name="Ishimura S."/>
            <person name="Yu Q."/>
            <person name="Gmitter F.G."/>
            <person name="Tetsumura T."/>
        </authorList>
    </citation>
    <scope>NUCLEOTIDE SEQUENCE</scope>
    <source>
        <strain evidence="8">HSK19371</strain>
        <tissue evidence="8">Leaves</tissue>
    </source>
</reference>
<dbReference type="PANTHER" id="PTHR11240:SF75">
    <property type="entry name" value="RIBONUCLEASE 3"/>
    <property type="match status" value="1"/>
</dbReference>
<feature type="signal peptide" evidence="7">
    <location>
        <begin position="1"/>
        <end position="20"/>
    </location>
</feature>
<gene>
    <name evidence="8" type="primary">S-RNase</name>
    <name evidence="8" type="synonym">RNASET2</name>
</gene>
<keyword evidence="7" id="KW-0732">Signal</keyword>
<feature type="chain" id="PRO_5031393446" evidence="7">
    <location>
        <begin position="21"/>
        <end position="225"/>
    </location>
</feature>
<dbReference type="InterPro" id="IPR018188">
    <property type="entry name" value="RNase_T2_His_AS_1"/>
</dbReference>
<comment type="similarity">
    <text evidence="1 6">Belongs to the RNase T2 family.</text>
</comment>
<evidence type="ECO:0000256" key="7">
    <source>
        <dbReference type="SAM" id="SignalP"/>
    </source>
</evidence>
<organism evidence="8">
    <name type="scientific">Citrus hassaku</name>
    <dbReference type="NCBI Taxonomy" id="488171"/>
    <lineage>
        <taxon>Eukaryota</taxon>
        <taxon>Viridiplantae</taxon>
        <taxon>Streptophyta</taxon>
        <taxon>Embryophyta</taxon>
        <taxon>Tracheophyta</taxon>
        <taxon>Spermatophyta</taxon>
        <taxon>Magnoliopsida</taxon>
        <taxon>eudicotyledons</taxon>
        <taxon>Gunneridae</taxon>
        <taxon>Pentapetalae</taxon>
        <taxon>rosids</taxon>
        <taxon>malvids</taxon>
        <taxon>Sapindales</taxon>
        <taxon>Rutaceae</taxon>
        <taxon>Aurantioideae</taxon>
        <taxon>Citrus</taxon>
    </lineage>
</organism>
<dbReference type="PANTHER" id="PTHR11240">
    <property type="entry name" value="RIBONUCLEASE T2"/>
    <property type="match status" value="1"/>
</dbReference>
<sequence>MKIKATYLFPLALLVTNCVAQNSSRFHHFWLVQVWPSGYCLEVNCARLEEKFIIHGLWPVNSMEQTLPGAERTDRTILSSLKANKPLQDDLMEYWISLSTRDDDKLKNFWIYQWRQHGSAAQKFIRPLVYFRRAVDLAMYTDLLNTLNRAGILANGSSYRSDDYKRAIKAKTGHSPVLSCVLVDNRSHLKEVTICVDAQAENFIACGPEKRDTCRMRIKFPEPRA</sequence>
<accession>A0A7U3LQF0</accession>
<evidence type="ECO:0000313" key="8">
    <source>
        <dbReference type="EMBL" id="BCK86176.1"/>
    </source>
</evidence>
<evidence type="ECO:0000256" key="2">
    <source>
        <dbReference type="ARBA" id="ARBA00022722"/>
    </source>
</evidence>
<keyword evidence="2" id="KW-0540">Nuclease</keyword>
<dbReference type="GO" id="GO:0003723">
    <property type="term" value="F:RNA binding"/>
    <property type="evidence" value="ECO:0007669"/>
    <property type="project" value="InterPro"/>
</dbReference>
<keyword evidence="4" id="KW-0378">Hydrolase</keyword>
<dbReference type="GO" id="GO:0005576">
    <property type="term" value="C:extracellular region"/>
    <property type="evidence" value="ECO:0007669"/>
    <property type="project" value="TreeGrafter"/>
</dbReference>